<dbReference type="EMBL" id="JBHRXV010000006">
    <property type="protein sequence ID" value="MFC3712629.1"/>
    <property type="molecule type" value="Genomic_DNA"/>
</dbReference>
<dbReference type="SUPFAM" id="SSF47413">
    <property type="entry name" value="lambda repressor-like DNA-binding domains"/>
    <property type="match status" value="1"/>
</dbReference>
<dbReference type="InterPro" id="IPR025194">
    <property type="entry name" value="RodZ-like_C"/>
</dbReference>
<dbReference type="PANTHER" id="PTHR34475:SF1">
    <property type="entry name" value="CYTOSKELETON PROTEIN RODZ"/>
    <property type="match status" value="1"/>
</dbReference>
<dbReference type="InterPro" id="IPR001387">
    <property type="entry name" value="Cro/C1-type_HTH"/>
</dbReference>
<dbReference type="CDD" id="cd00093">
    <property type="entry name" value="HTH_XRE"/>
    <property type="match status" value="1"/>
</dbReference>
<keyword evidence="1" id="KW-0812">Transmembrane</keyword>
<dbReference type="PANTHER" id="PTHR34475">
    <property type="match status" value="1"/>
</dbReference>
<organism evidence="3 4">
    <name type="scientific">Sphingoaurantiacus capsulatus</name>
    <dbReference type="NCBI Taxonomy" id="1771310"/>
    <lineage>
        <taxon>Bacteria</taxon>
        <taxon>Pseudomonadati</taxon>
        <taxon>Pseudomonadota</taxon>
        <taxon>Alphaproteobacteria</taxon>
        <taxon>Sphingomonadales</taxon>
        <taxon>Sphingosinicellaceae</taxon>
        <taxon>Sphingoaurantiacus</taxon>
    </lineage>
</organism>
<dbReference type="InterPro" id="IPR010982">
    <property type="entry name" value="Lambda_DNA-bd_dom_sf"/>
</dbReference>
<reference evidence="4" key="1">
    <citation type="journal article" date="2019" name="Int. J. Syst. Evol. Microbiol.">
        <title>The Global Catalogue of Microorganisms (GCM) 10K type strain sequencing project: providing services to taxonomists for standard genome sequencing and annotation.</title>
        <authorList>
            <consortium name="The Broad Institute Genomics Platform"/>
            <consortium name="The Broad Institute Genome Sequencing Center for Infectious Disease"/>
            <person name="Wu L."/>
            <person name="Ma J."/>
        </authorList>
    </citation>
    <scope>NUCLEOTIDE SEQUENCE [LARGE SCALE GENOMIC DNA]</scope>
    <source>
        <strain evidence="4">KCTC 42644</strain>
    </source>
</reference>
<dbReference type="Proteomes" id="UP001595615">
    <property type="component" value="Unassembled WGS sequence"/>
</dbReference>
<keyword evidence="4" id="KW-1185">Reference proteome</keyword>
<feature type="domain" description="Cytoskeleton protein RodZ-like C-terminal" evidence="2">
    <location>
        <begin position="208"/>
        <end position="279"/>
    </location>
</feature>
<dbReference type="Pfam" id="PF13413">
    <property type="entry name" value="HTH_25"/>
    <property type="match status" value="1"/>
</dbReference>
<sequence>MEEYQAPLGDVFDVGSPRVGERLRRARTEKGLELTDIARDTRVPVRHLAAIEGDAHESLPALTYSIGFVKTFARYVGLPPEEMAAQFKAETNKVAHVPQTMPLEPLDESRVPPRGVIAGALLAVVIVVAGVWAWGNGMFNREPMPPAPAEMAAPVEPAPEEEYAANATDPALAEPTGDIGVPPVDPTAAAGPQPIDPALAATAAGPVVITANSEVWIKVYDAAQQTVKMGTLKAGESYALPPGREDLQLWTGRAGALRITVNGRAIPSLGGPEEMVQDVSLAPASLLSRGR</sequence>
<gene>
    <name evidence="3" type="ORF">ACFOMD_08610</name>
</gene>
<feature type="transmembrane region" description="Helical" evidence="1">
    <location>
        <begin position="115"/>
        <end position="134"/>
    </location>
</feature>
<keyword evidence="1" id="KW-1133">Transmembrane helix</keyword>
<evidence type="ECO:0000313" key="3">
    <source>
        <dbReference type="EMBL" id="MFC3712629.1"/>
    </source>
</evidence>
<evidence type="ECO:0000259" key="2">
    <source>
        <dbReference type="Pfam" id="PF13464"/>
    </source>
</evidence>
<proteinExistence type="predicted"/>
<keyword evidence="1" id="KW-0472">Membrane</keyword>
<accession>A0ABV7XBG4</accession>
<dbReference type="Gene3D" id="1.10.260.40">
    <property type="entry name" value="lambda repressor-like DNA-binding domains"/>
    <property type="match status" value="1"/>
</dbReference>
<protein>
    <submittedName>
        <fullName evidence="3">Helix-turn-helix domain-containing protein</fullName>
    </submittedName>
</protein>
<evidence type="ECO:0000256" key="1">
    <source>
        <dbReference type="SAM" id="Phobius"/>
    </source>
</evidence>
<dbReference type="RefSeq" id="WP_380859882.1">
    <property type="nucleotide sequence ID" value="NZ_JBHRXV010000006.1"/>
</dbReference>
<comment type="caution">
    <text evidence="3">The sequence shown here is derived from an EMBL/GenBank/DDBJ whole genome shotgun (WGS) entry which is preliminary data.</text>
</comment>
<name>A0ABV7XBG4_9SPHN</name>
<evidence type="ECO:0000313" key="4">
    <source>
        <dbReference type="Proteomes" id="UP001595615"/>
    </source>
</evidence>
<dbReference type="InterPro" id="IPR050400">
    <property type="entry name" value="Bact_Cytoskel_RodZ"/>
</dbReference>
<dbReference type="Pfam" id="PF13464">
    <property type="entry name" value="RodZ_C"/>
    <property type="match status" value="1"/>
</dbReference>